<protein>
    <submittedName>
        <fullName evidence="1">Uncharacterized protein</fullName>
    </submittedName>
</protein>
<sequence>MQSVGDFSVIDDHLGVKEAAPPCGFKGQRPLRGQVTEPLAGPHCSLCVDNTDAGIVGRCNSGSNKNKGKVGR</sequence>
<dbReference type="EMBL" id="BKCJ010479273">
    <property type="protein sequence ID" value="GFA74207.1"/>
    <property type="molecule type" value="Genomic_DNA"/>
</dbReference>
<name>A0A699K3U7_TANCI</name>
<gene>
    <name evidence="1" type="ORF">Tci_646179</name>
</gene>
<reference evidence="1" key="1">
    <citation type="journal article" date="2019" name="Sci. Rep.">
        <title>Draft genome of Tanacetum cinerariifolium, the natural source of mosquito coil.</title>
        <authorList>
            <person name="Yamashiro T."/>
            <person name="Shiraishi A."/>
            <person name="Satake H."/>
            <person name="Nakayama K."/>
        </authorList>
    </citation>
    <scope>NUCLEOTIDE SEQUENCE</scope>
</reference>
<organism evidence="1">
    <name type="scientific">Tanacetum cinerariifolium</name>
    <name type="common">Dalmatian daisy</name>
    <name type="synonym">Chrysanthemum cinerariifolium</name>
    <dbReference type="NCBI Taxonomy" id="118510"/>
    <lineage>
        <taxon>Eukaryota</taxon>
        <taxon>Viridiplantae</taxon>
        <taxon>Streptophyta</taxon>
        <taxon>Embryophyta</taxon>
        <taxon>Tracheophyta</taxon>
        <taxon>Spermatophyta</taxon>
        <taxon>Magnoliopsida</taxon>
        <taxon>eudicotyledons</taxon>
        <taxon>Gunneridae</taxon>
        <taxon>Pentapetalae</taxon>
        <taxon>asterids</taxon>
        <taxon>campanulids</taxon>
        <taxon>Asterales</taxon>
        <taxon>Asteraceae</taxon>
        <taxon>Asteroideae</taxon>
        <taxon>Anthemideae</taxon>
        <taxon>Anthemidinae</taxon>
        <taxon>Tanacetum</taxon>
    </lineage>
</organism>
<accession>A0A699K3U7</accession>
<comment type="caution">
    <text evidence="1">The sequence shown here is derived from an EMBL/GenBank/DDBJ whole genome shotgun (WGS) entry which is preliminary data.</text>
</comment>
<proteinExistence type="predicted"/>
<dbReference type="AlphaFoldDB" id="A0A699K3U7"/>
<evidence type="ECO:0000313" key="1">
    <source>
        <dbReference type="EMBL" id="GFA74207.1"/>
    </source>
</evidence>